<organism evidence="1 2">
    <name type="scientific">Nocardioides imazamoxiresistens</name>
    <dbReference type="NCBI Taxonomy" id="3231893"/>
    <lineage>
        <taxon>Bacteria</taxon>
        <taxon>Bacillati</taxon>
        <taxon>Actinomycetota</taxon>
        <taxon>Actinomycetes</taxon>
        <taxon>Propionibacteriales</taxon>
        <taxon>Nocardioidaceae</taxon>
        <taxon>Nocardioides</taxon>
    </lineage>
</organism>
<dbReference type="Proteomes" id="UP001268542">
    <property type="component" value="Unassembled WGS sequence"/>
</dbReference>
<protein>
    <submittedName>
        <fullName evidence="1">Uncharacterized protein</fullName>
    </submittedName>
</protein>
<proteinExistence type="predicted"/>
<comment type="caution">
    <text evidence="1">The sequence shown here is derived from an EMBL/GenBank/DDBJ whole genome shotgun (WGS) entry which is preliminary data.</text>
</comment>
<dbReference type="RefSeq" id="WP_315732682.1">
    <property type="nucleotide sequence ID" value="NZ_JAVYII010000003.1"/>
</dbReference>
<keyword evidence="2" id="KW-1185">Reference proteome</keyword>
<sequence length="80" mass="8392">MNVDAAVLDGEGRLRIEASQPVHLLVLSADPRTGDGAFLSLEARRGTNVVRLPLDRPGVSVEVVDVATGAVYARLGAPED</sequence>
<evidence type="ECO:0000313" key="2">
    <source>
        <dbReference type="Proteomes" id="UP001268542"/>
    </source>
</evidence>
<name>A0ABU3PWH9_9ACTN</name>
<gene>
    <name evidence="1" type="ORF">RDV89_09195</name>
</gene>
<reference evidence="1 2" key="1">
    <citation type="submission" date="2023-08" db="EMBL/GenBank/DDBJ databases">
        <title>Nocardioides seae sp. nov., a bacterium isolated from a soil.</title>
        <authorList>
            <person name="Wang X."/>
        </authorList>
    </citation>
    <scope>NUCLEOTIDE SEQUENCE [LARGE SCALE GENOMIC DNA]</scope>
    <source>
        <strain evidence="1 2">YZH12</strain>
    </source>
</reference>
<dbReference type="EMBL" id="JAVYII010000003">
    <property type="protein sequence ID" value="MDT9593241.1"/>
    <property type="molecule type" value="Genomic_DNA"/>
</dbReference>
<accession>A0ABU3PWH9</accession>
<evidence type="ECO:0000313" key="1">
    <source>
        <dbReference type="EMBL" id="MDT9593241.1"/>
    </source>
</evidence>